<organism evidence="13 14">
    <name type="scientific">Pilimelia columellifera subsp. columellifera</name>
    <dbReference type="NCBI Taxonomy" id="706583"/>
    <lineage>
        <taxon>Bacteria</taxon>
        <taxon>Bacillati</taxon>
        <taxon>Actinomycetota</taxon>
        <taxon>Actinomycetes</taxon>
        <taxon>Micromonosporales</taxon>
        <taxon>Micromonosporaceae</taxon>
        <taxon>Pilimelia</taxon>
    </lineage>
</organism>
<evidence type="ECO:0000256" key="2">
    <source>
        <dbReference type="ARBA" id="ARBA00022670"/>
    </source>
</evidence>
<dbReference type="SUPFAM" id="SSF56601">
    <property type="entry name" value="beta-lactamase/transpeptidase-like"/>
    <property type="match status" value="1"/>
</dbReference>
<evidence type="ECO:0000256" key="6">
    <source>
        <dbReference type="ARBA" id="ARBA00023268"/>
    </source>
</evidence>
<evidence type="ECO:0000256" key="7">
    <source>
        <dbReference type="ARBA" id="ARBA00034000"/>
    </source>
</evidence>
<feature type="compositionally biased region" description="Low complexity" evidence="9">
    <location>
        <begin position="54"/>
        <end position="68"/>
    </location>
</feature>
<keyword evidence="4" id="KW-0808">Transferase</keyword>
<accession>A0ABP6AAW3</accession>
<dbReference type="InterPro" id="IPR001460">
    <property type="entry name" value="PCN-bd_Tpept"/>
</dbReference>
<feature type="region of interest" description="Disordered" evidence="9">
    <location>
        <begin position="1"/>
        <end position="108"/>
    </location>
</feature>
<keyword evidence="3" id="KW-0328">Glycosyltransferase</keyword>
<feature type="compositionally biased region" description="Gly residues" evidence="9">
    <location>
        <begin position="878"/>
        <end position="901"/>
    </location>
</feature>
<keyword evidence="6" id="KW-0511">Multifunctional enzyme</keyword>
<feature type="region of interest" description="Disordered" evidence="9">
    <location>
        <begin position="803"/>
        <end position="901"/>
    </location>
</feature>
<evidence type="ECO:0000256" key="9">
    <source>
        <dbReference type="SAM" id="MobiDB-lite"/>
    </source>
</evidence>
<comment type="catalytic activity">
    <reaction evidence="7">
        <text>Preferential cleavage: (Ac)2-L-Lys-D-Ala-|-D-Ala. Also transpeptidation of peptidyl-alanyl moieties that are N-acyl substituents of D-alanine.</text>
        <dbReference type="EC" id="3.4.16.4"/>
    </reaction>
</comment>
<evidence type="ECO:0000256" key="5">
    <source>
        <dbReference type="ARBA" id="ARBA00022801"/>
    </source>
</evidence>
<dbReference type="InterPro" id="IPR001264">
    <property type="entry name" value="Glyco_trans_51"/>
</dbReference>
<keyword evidence="1" id="KW-0121">Carboxypeptidase</keyword>
<feature type="compositionally biased region" description="Gly residues" evidence="9">
    <location>
        <begin position="24"/>
        <end position="34"/>
    </location>
</feature>
<feature type="compositionally biased region" description="Pro residues" evidence="9">
    <location>
        <begin position="859"/>
        <end position="877"/>
    </location>
</feature>
<keyword evidence="10" id="KW-0472">Membrane</keyword>
<gene>
    <name evidence="13" type="ORF">GCM10010201_03720</name>
</gene>
<sequence>MTSYGDSGFRSGPDGSENPQPWPGNGGGHSGGARQGSAGRAAVPNNYAPGAGGRAVARASARVSVPAADRGGDPNGPARASARVPAGRASVGRRPTGGAPGSARGGGLASLTKLSGQSLLAARRLGGEPNSRRRRINWIIGIVSVVGMLLGATVVGVTWYSTTVVVPKDFNNLALTSTLMYSDSKNEIAKVGQENRSYATIKQIPDHVERAVASAEDRKFYEHSGIDYVGIMRAAWSNLTTDSTQGASTITQQYARNAMELTKEISYARKAREAILASKLNDKFPKDTIMEYYLNTIYFGRGAYSIETAAQSYFKKPVNRISVAEAAVLAAVIKQPVSSETHKGYDPTLNPGAAQERWGYVLDGMVQKGWLAPEQRNTLKYPKVVEFDDRACGVECGLQTPSGIVVNYVTRELSEMRDPKTKKPLCQVGGCLQALQRGGFRVTTTLQHKAQKAAERVAAPRGDFLRSQQKNLKVGLAAVDPDTGRVVAYYGGPNTNRAETDYAGLNFDKNGNPIGGHPAASSFKVYTLAAALQEGYSANTFWRGVARKDDAGNLITNAGTLRPNCDRGSNACTLRESTVRSYNVPFFGVAEKIGPDKVVDVAKRAGIRTMWSQERDGTMRPRDLANMNETEYAGRKLFDYHVGYGKYPVTVLDHANGMATFAARGVYNKAHFVLKVERKNLSTGKFEEIVGGERLKPEQRIDREVADEVNQILRQVPRNDGNGLQDGRDVAGKTGTWELSSVKPDLNGDAWMVGHTPKLASAVWAGTDDSARVAIKDRATGGNMIGAGLPARIWKAFMTEASSGQPFEQFPPSTNIGNPDKKGDGIEPPRPTLPSLPCPPLCFPGDGDDDDQPGFPGTPQLPFPTLPAPNPGEPTDPGPGGGGGGGGGGGNGNGNGNGNVG</sequence>
<dbReference type="Gene3D" id="1.10.3810.10">
    <property type="entry name" value="Biosynthetic peptidoglycan transglycosylase-like"/>
    <property type="match status" value="1"/>
</dbReference>
<evidence type="ECO:0000256" key="10">
    <source>
        <dbReference type="SAM" id="Phobius"/>
    </source>
</evidence>
<dbReference type="Gene3D" id="3.40.710.10">
    <property type="entry name" value="DD-peptidase/beta-lactamase superfamily"/>
    <property type="match status" value="1"/>
</dbReference>
<evidence type="ECO:0000256" key="1">
    <source>
        <dbReference type="ARBA" id="ARBA00022645"/>
    </source>
</evidence>
<evidence type="ECO:0000259" key="11">
    <source>
        <dbReference type="Pfam" id="PF00905"/>
    </source>
</evidence>
<proteinExistence type="predicted"/>
<dbReference type="Pfam" id="PF00912">
    <property type="entry name" value="Transgly"/>
    <property type="match status" value="1"/>
</dbReference>
<dbReference type="InterPro" id="IPR050396">
    <property type="entry name" value="Glycosyltr_51/Transpeptidase"/>
</dbReference>
<name>A0ABP6AAW3_9ACTN</name>
<dbReference type="InterPro" id="IPR012338">
    <property type="entry name" value="Beta-lactam/transpept-like"/>
</dbReference>
<evidence type="ECO:0000313" key="13">
    <source>
        <dbReference type="EMBL" id="GAA2511874.1"/>
    </source>
</evidence>
<dbReference type="EMBL" id="BAAARY010000001">
    <property type="protein sequence ID" value="GAA2511874.1"/>
    <property type="molecule type" value="Genomic_DNA"/>
</dbReference>
<feature type="compositionally biased region" description="Pro residues" evidence="9">
    <location>
        <begin position="828"/>
        <end position="842"/>
    </location>
</feature>
<feature type="domain" description="Penicillin-binding protein transpeptidase" evidence="11">
    <location>
        <begin position="477"/>
        <end position="765"/>
    </location>
</feature>
<keyword evidence="10" id="KW-0812">Transmembrane</keyword>
<keyword evidence="10" id="KW-1133">Transmembrane helix</keyword>
<comment type="catalytic activity">
    <reaction evidence="8">
        <text>[GlcNAc-(1-&gt;4)-Mur2Ac(oyl-L-Ala-gamma-D-Glu-L-Lys-D-Ala-D-Ala)](n)-di-trans,octa-cis-undecaprenyl diphosphate + beta-D-GlcNAc-(1-&gt;4)-Mur2Ac(oyl-L-Ala-gamma-D-Glu-L-Lys-D-Ala-D-Ala)-di-trans,octa-cis-undecaprenyl diphosphate = [GlcNAc-(1-&gt;4)-Mur2Ac(oyl-L-Ala-gamma-D-Glu-L-Lys-D-Ala-D-Ala)](n+1)-di-trans,octa-cis-undecaprenyl diphosphate + di-trans,octa-cis-undecaprenyl diphosphate + H(+)</text>
        <dbReference type="Rhea" id="RHEA:23708"/>
        <dbReference type="Rhea" id="RHEA-COMP:9602"/>
        <dbReference type="Rhea" id="RHEA-COMP:9603"/>
        <dbReference type="ChEBI" id="CHEBI:15378"/>
        <dbReference type="ChEBI" id="CHEBI:58405"/>
        <dbReference type="ChEBI" id="CHEBI:60033"/>
        <dbReference type="ChEBI" id="CHEBI:78435"/>
        <dbReference type="EC" id="2.4.99.28"/>
    </reaction>
</comment>
<feature type="transmembrane region" description="Helical" evidence="10">
    <location>
        <begin position="138"/>
        <end position="160"/>
    </location>
</feature>
<evidence type="ECO:0000259" key="12">
    <source>
        <dbReference type="Pfam" id="PF00912"/>
    </source>
</evidence>
<protein>
    <submittedName>
        <fullName evidence="13">Transglycosylase domain-containing protein</fullName>
    </submittedName>
</protein>
<feature type="compositionally biased region" description="Polar residues" evidence="9">
    <location>
        <begin position="803"/>
        <end position="817"/>
    </location>
</feature>
<reference evidence="14" key="1">
    <citation type="journal article" date="2019" name="Int. J. Syst. Evol. Microbiol.">
        <title>The Global Catalogue of Microorganisms (GCM) 10K type strain sequencing project: providing services to taxonomists for standard genome sequencing and annotation.</title>
        <authorList>
            <consortium name="The Broad Institute Genomics Platform"/>
            <consortium name="The Broad Institute Genome Sequencing Center for Infectious Disease"/>
            <person name="Wu L."/>
            <person name="Ma J."/>
        </authorList>
    </citation>
    <scope>NUCLEOTIDE SEQUENCE [LARGE SCALE GENOMIC DNA]</scope>
    <source>
        <strain evidence="14">JCM 3367</strain>
    </source>
</reference>
<keyword evidence="2" id="KW-0645">Protease</keyword>
<dbReference type="PANTHER" id="PTHR32282">
    <property type="entry name" value="BINDING PROTEIN TRANSPEPTIDASE, PUTATIVE-RELATED"/>
    <property type="match status" value="1"/>
</dbReference>
<dbReference type="Proteomes" id="UP001499978">
    <property type="component" value="Unassembled WGS sequence"/>
</dbReference>
<dbReference type="InterPro" id="IPR023346">
    <property type="entry name" value="Lysozyme-like_dom_sf"/>
</dbReference>
<evidence type="ECO:0000256" key="3">
    <source>
        <dbReference type="ARBA" id="ARBA00022676"/>
    </source>
</evidence>
<feature type="domain" description="Glycosyl transferase family 51" evidence="12">
    <location>
        <begin position="186"/>
        <end position="365"/>
    </location>
</feature>
<dbReference type="RefSeq" id="WP_344167139.1">
    <property type="nucleotide sequence ID" value="NZ_BAAARY010000001.1"/>
</dbReference>
<dbReference type="SUPFAM" id="SSF53955">
    <property type="entry name" value="Lysozyme-like"/>
    <property type="match status" value="1"/>
</dbReference>
<dbReference type="PANTHER" id="PTHR32282:SF34">
    <property type="entry name" value="PENICILLIN-BINDING PROTEIN 1A"/>
    <property type="match status" value="1"/>
</dbReference>
<evidence type="ECO:0000256" key="4">
    <source>
        <dbReference type="ARBA" id="ARBA00022679"/>
    </source>
</evidence>
<dbReference type="InterPro" id="IPR036950">
    <property type="entry name" value="PBP_transglycosylase"/>
</dbReference>
<keyword evidence="14" id="KW-1185">Reference proteome</keyword>
<evidence type="ECO:0000313" key="14">
    <source>
        <dbReference type="Proteomes" id="UP001499978"/>
    </source>
</evidence>
<evidence type="ECO:0000256" key="8">
    <source>
        <dbReference type="ARBA" id="ARBA00049902"/>
    </source>
</evidence>
<feature type="compositionally biased region" description="Gly residues" evidence="9">
    <location>
        <begin position="98"/>
        <end position="108"/>
    </location>
</feature>
<dbReference type="Pfam" id="PF00905">
    <property type="entry name" value="Transpeptidase"/>
    <property type="match status" value="1"/>
</dbReference>
<comment type="caution">
    <text evidence="13">The sequence shown here is derived from an EMBL/GenBank/DDBJ whole genome shotgun (WGS) entry which is preliminary data.</text>
</comment>
<keyword evidence="5" id="KW-0378">Hydrolase</keyword>